<name>A0A6J5S2P8_9CAUD</name>
<reference evidence="2" key="1">
    <citation type="submission" date="2020-05" db="EMBL/GenBank/DDBJ databases">
        <authorList>
            <person name="Chiriac C."/>
            <person name="Salcher M."/>
            <person name="Ghai R."/>
            <person name="Kavagutti S V."/>
        </authorList>
    </citation>
    <scope>NUCLEOTIDE SEQUENCE</scope>
</reference>
<dbReference type="EMBL" id="LR797277">
    <property type="protein sequence ID" value="CAB4199314.1"/>
    <property type="molecule type" value="Genomic_DNA"/>
</dbReference>
<evidence type="ECO:0000313" key="2">
    <source>
        <dbReference type="EMBL" id="CAB4199314.1"/>
    </source>
</evidence>
<dbReference type="EMBL" id="LR797036">
    <property type="protein sequence ID" value="CAB4182854.1"/>
    <property type="molecule type" value="Genomic_DNA"/>
</dbReference>
<evidence type="ECO:0000313" key="1">
    <source>
        <dbReference type="EMBL" id="CAB4182854.1"/>
    </source>
</evidence>
<organism evidence="2">
    <name type="scientific">uncultured Caudovirales phage</name>
    <dbReference type="NCBI Taxonomy" id="2100421"/>
    <lineage>
        <taxon>Viruses</taxon>
        <taxon>Duplodnaviria</taxon>
        <taxon>Heunggongvirae</taxon>
        <taxon>Uroviricota</taxon>
        <taxon>Caudoviricetes</taxon>
        <taxon>Peduoviridae</taxon>
        <taxon>Maltschvirus</taxon>
        <taxon>Maltschvirus maltsch</taxon>
    </lineage>
</organism>
<protein>
    <submittedName>
        <fullName evidence="2">Uncharacterized protein</fullName>
    </submittedName>
</protein>
<accession>A0A6J5S2P8</accession>
<gene>
    <name evidence="1" type="ORF">UFOVP1083_22</name>
    <name evidence="2" type="ORF">UFOVP1327_31</name>
</gene>
<proteinExistence type="predicted"/>
<sequence>MGVNKDDVNISGVSKKNPFANYANSIAMREQQLQTNTSNALNMTSSLQNIANQTGMQGTINPEDIPSVAGLANTQAGVAASSNLRSKNTTEMVKGLPSYVKSYSNYLRWRYPSRYGIKKSTSSNYTTDFQQAGGDLADLADPFAPPGFGK</sequence>